<dbReference type="Pfam" id="PF01286">
    <property type="entry name" value="XPA_N"/>
    <property type="match status" value="1"/>
</dbReference>
<dbReference type="GO" id="GO:0070914">
    <property type="term" value="P:UV-damage excision repair"/>
    <property type="evidence" value="ECO:0007669"/>
    <property type="project" value="TreeGrafter"/>
</dbReference>
<dbReference type="GO" id="GO:0003684">
    <property type="term" value="F:damaged DNA binding"/>
    <property type="evidence" value="ECO:0007669"/>
    <property type="project" value="InterPro"/>
</dbReference>
<protein>
    <submittedName>
        <fullName evidence="1">Uncharacterized protein</fullName>
    </submittedName>
</protein>
<dbReference type="PANTHER" id="PTHR10142">
    <property type="entry name" value="DNA REPAIR PROTEIN COMPLEMENTING XP-A CELLS"/>
    <property type="match status" value="1"/>
</dbReference>
<dbReference type="GO" id="GO:1901255">
    <property type="term" value="P:nucleotide-excision repair involved in interstrand cross-link repair"/>
    <property type="evidence" value="ECO:0007669"/>
    <property type="project" value="TreeGrafter"/>
</dbReference>
<evidence type="ECO:0000313" key="2">
    <source>
        <dbReference type="Proteomes" id="UP001233999"/>
    </source>
</evidence>
<feature type="non-terminal residue" evidence="1">
    <location>
        <position position="100"/>
    </location>
</feature>
<keyword evidence="2" id="KW-1185">Reference proteome</keyword>
<dbReference type="InterPro" id="IPR022652">
    <property type="entry name" value="Znf_XPA_CS"/>
</dbReference>
<gene>
    <name evidence="1" type="ORF">L9F63_017519</name>
</gene>
<reference evidence="1" key="1">
    <citation type="journal article" date="2023" name="IScience">
        <title>Live-bearing cockroach genome reveals convergent evolutionary mechanisms linked to viviparity in insects and beyond.</title>
        <authorList>
            <person name="Fouks B."/>
            <person name="Harrison M.C."/>
            <person name="Mikhailova A.A."/>
            <person name="Marchal E."/>
            <person name="English S."/>
            <person name="Carruthers M."/>
            <person name="Jennings E.C."/>
            <person name="Chiamaka E.L."/>
            <person name="Frigard R.A."/>
            <person name="Pippel M."/>
            <person name="Attardo G.M."/>
            <person name="Benoit J.B."/>
            <person name="Bornberg-Bauer E."/>
            <person name="Tobe S.S."/>
        </authorList>
    </citation>
    <scope>NUCLEOTIDE SEQUENCE</scope>
    <source>
        <strain evidence="1">Stay&amp;Tobe</strain>
    </source>
</reference>
<accession>A0AAD8EGQ5</accession>
<organism evidence="1 2">
    <name type="scientific">Diploptera punctata</name>
    <name type="common">Pacific beetle cockroach</name>
    <dbReference type="NCBI Taxonomy" id="6984"/>
    <lineage>
        <taxon>Eukaryota</taxon>
        <taxon>Metazoa</taxon>
        <taxon>Ecdysozoa</taxon>
        <taxon>Arthropoda</taxon>
        <taxon>Hexapoda</taxon>
        <taxon>Insecta</taxon>
        <taxon>Pterygota</taxon>
        <taxon>Neoptera</taxon>
        <taxon>Polyneoptera</taxon>
        <taxon>Dictyoptera</taxon>
        <taxon>Blattodea</taxon>
        <taxon>Blaberoidea</taxon>
        <taxon>Blaberidae</taxon>
        <taxon>Diplopterinae</taxon>
        <taxon>Diploptera</taxon>
    </lineage>
</organism>
<dbReference type="GO" id="GO:0000715">
    <property type="term" value="P:nucleotide-excision repair, DNA damage recognition"/>
    <property type="evidence" value="ECO:0007669"/>
    <property type="project" value="TreeGrafter"/>
</dbReference>
<dbReference type="SUPFAM" id="SSF57716">
    <property type="entry name" value="Glucocorticoid receptor-like (DNA-binding domain)"/>
    <property type="match status" value="1"/>
</dbReference>
<proteinExistence type="predicted"/>
<feature type="non-terminal residue" evidence="1">
    <location>
        <position position="1"/>
    </location>
</feature>
<dbReference type="GO" id="GO:0000110">
    <property type="term" value="C:nucleotide-excision repair factor 1 complex"/>
    <property type="evidence" value="ECO:0007669"/>
    <property type="project" value="TreeGrafter"/>
</dbReference>
<dbReference type="Proteomes" id="UP001233999">
    <property type="component" value="Unassembled WGS sequence"/>
</dbReference>
<name>A0AAD8EGQ5_DIPPU</name>
<dbReference type="AlphaFoldDB" id="A0AAD8EGQ5"/>
<evidence type="ECO:0000313" key="1">
    <source>
        <dbReference type="EMBL" id="KAJ9589274.1"/>
    </source>
</evidence>
<dbReference type="GO" id="GO:0006284">
    <property type="term" value="P:base-excision repair"/>
    <property type="evidence" value="ECO:0007669"/>
    <property type="project" value="TreeGrafter"/>
</dbReference>
<dbReference type="PANTHER" id="PTHR10142:SF0">
    <property type="entry name" value="DNA REPAIR PROTEIN COMPLEMENTING XP-A CELLS"/>
    <property type="match status" value="1"/>
</dbReference>
<comment type="caution">
    <text evidence="1">The sequence shown here is derived from an EMBL/GenBank/DDBJ whole genome shotgun (WGS) entry which is preliminary data.</text>
</comment>
<sequence length="100" mass="11376">SKRSSMGLARARQAALLLRQARLIPHPYAKMFCFAKFIDTGGGFLLEQKEGEEEIDKITLVKELGPIIEPDRPTCEECQEIFEESNLFKSFDHPVCDSCR</sequence>
<dbReference type="EMBL" id="JASPKZ010004955">
    <property type="protein sequence ID" value="KAJ9589274.1"/>
    <property type="molecule type" value="Genomic_DNA"/>
</dbReference>
<reference evidence="1" key="2">
    <citation type="submission" date="2023-05" db="EMBL/GenBank/DDBJ databases">
        <authorList>
            <person name="Fouks B."/>
        </authorList>
    </citation>
    <scope>NUCLEOTIDE SEQUENCE</scope>
    <source>
        <strain evidence="1">Stay&amp;Tobe</strain>
        <tissue evidence="1">Testes</tissue>
    </source>
</reference>
<dbReference type="InterPro" id="IPR000465">
    <property type="entry name" value="XPA/RAD14"/>
</dbReference>